<organism evidence="1 2">
    <name type="scientific">Lacipirellula parvula</name>
    <dbReference type="NCBI Taxonomy" id="2650471"/>
    <lineage>
        <taxon>Bacteria</taxon>
        <taxon>Pseudomonadati</taxon>
        <taxon>Planctomycetota</taxon>
        <taxon>Planctomycetia</taxon>
        <taxon>Pirellulales</taxon>
        <taxon>Lacipirellulaceae</taxon>
        <taxon>Lacipirellula</taxon>
    </lineage>
</organism>
<evidence type="ECO:0000313" key="2">
    <source>
        <dbReference type="Proteomes" id="UP000326837"/>
    </source>
</evidence>
<dbReference type="EMBL" id="AP021861">
    <property type="protein sequence ID" value="BBO30952.1"/>
    <property type="molecule type" value="Genomic_DNA"/>
</dbReference>
<name>A0A5K7X547_9BACT</name>
<accession>A0A5K7X547</accession>
<evidence type="ECO:0000313" key="1">
    <source>
        <dbReference type="EMBL" id="BBO30952.1"/>
    </source>
</evidence>
<protein>
    <submittedName>
        <fullName evidence="1">Uncharacterized protein</fullName>
    </submittedName>
</protein>
<dbReference type="Proteomes" id="UP000326837">
    <property type="component" value="Chromosome"/>
</dbReference>
<gene>
    <name evidence="1" type="ORF">PLANPX_0564</name>
</gene>
<proteinExistence type="predicted"/>
<keyword evidence="2" id="KW-1185">Reference proteome</keyword>
<sequence>MWNGASVALHSIVAVAIQLPIPHSAFPIRVRSGGSLSRGYSSRA</sequence>
<reference evidence="2" key="1">
    <citation type="submission" date="2019-10" db="EMBL/GenBank/DDBJ databases">
        <title>Lacipirellula parvula gen. nov., sp. nov., representing a lineage of planctomycetes widespread in freshwater anoxic habitats, and description of the family Lacipirellulaceae.</title>
        <authorList>
            <person name="Dedysh S.N."/>
            <person name="Kulichevskaya I.S."/>
            <person name="Beletsky A.V."/>
            <person name="Rakitin A.L."/>
            <person name="Mardanov A.V."/>
            <person name="Ivanova A.A."/>
            <person name="Saltykova V.X."/>
            <person name="Rijpstra W.I.C."/>
            <person name="Sinninghe Damste J.S."/>
            <person name="Ravin N.V."/>
        </authorList>
    </citation>
    <scope>NUCLEOTIDE SEQUENCE [LARGE SCALE GENOMIC DNA]</scope>
    <source>
        <strain evidence="2">PX69</strain>
    </source>
</reference>
<dbReference type="KEGG" id="lpav:PLANPX_0564"/>
<dbReference type="AlphaFoldDB" id="A0A5K7X547"/>